<reference evidence="2 3" key="1">
    <citation type="submission" date="2019-07" db="EMBL/GenBank/DDBJ databases">
        <title>Complete Genome Sequence of Leptotrichia hongkongensis Strain JMUB5056.</title>
        <authorList>
            <person name="Watanabe S."/>
            <person name="Cui L."/>
        </authorList>
    </citation>
    <scope>NUCLEOTIDE SEQUENCE [LARGE SCALE GENOMIC DNA]</scope>
    <source>
        <strain evidence="2 3">JMUB5056</strain>
        <plasmid evidence="3">pjmub5056 dna</plasmid>
    </source>
</reference>
<proteinExistence type="predicted"/>
<feature type="signal peptide" evidence="1">
    <location>
        <begin position="1"/>
        <end position="19"/>
    </location>
</feature>
<name>A0A510L9E4_9FUSO</name>
<accession>A0A510L9E4</accession>
<evidence type="ECO:0000256" key="1">
    <source>
        <dbReference type="SAM" id="SignalP"/>
    </source>
</evidence>
<gene>
    <name evidence="2" type="ORF">JMUB5056_p1003</name>
</gene>
<geneLocation type="plasmid" evidence="3">
    <name>pjmub5056 dna</name>
</geneLocation>
<organism evidence="2 3">
    <name type="scientific">Leptotrichia hongkongensis</name>
    <dbReference type="NCBI Taxonomy" id="554406"/>
    <lineage>
        <taxon>Bacteria</taxon>
        <taxon>Fusobacteriati</taxon>
        <taxon>Fusobacteriota</taxon>
        <taxon>Fusobacteriia</taxon>
        <taxon>Fusobacteriales</taxon>
        <taxon>Leptotrichiaceae</taxon>
        <taxon>Leptotrichia</taxon>
    </lineage>
</organism>
<sequence length="85" mass="9466">MKKLVLGIIVIICCLNAVAKNNEVIKSSSRQVIADKIDENLEKTLNFSQSNIISSEALKEFKKSSINKEKENNDITSEDTLIPSK</sequence>
<evidence type="ECO:0000313" key="2">
    <source>
        <dbReference type="EMBL" id="BBM60624.1"/>
    </source>
</evidence>
<dbReference type="Proteomes" id="UP000321561">
    <property type="component" value="Plasmid pJMUB5056"/>
</dbReference>
<keyword evidence="1" id="KW-0732">Signal</keyword>
<dbReference type="OrthoDB" id="9970339at2"/>
<dbReference type="RefSeq" id="WP_147006480.1">
    <property type="nucleotide sequence ID" value="NZ_AP019847.1"/>
</dbReference>
<protein>
    <submittedName>
        <fullName evidence="2">Uncharacterized protein</fullName>
    </submittedName>
</protein>
<keyword evidence="2" id="KW-0614">Plasmid</keyword>
<dbReference type="KEGG" id="lhg:JMUB5056_p1003"/>
<feature type="chain" id="PRO_5021941375" evidence="1">
    <location>
        <begin position="20"/>
        <end position="85"/>
    </location>
</feature>
<evidence type="ECO:0000313" key="3">
    <source>
        <dbReference type="Proteomes" id="UP000321561"/>
    </source>
</evidence>
<dbReference type="EMBL" id="AP019847">
    <property type="protein sequence ID" value="BBM60624.1"/>
    <property type="molecule type" value="Genomic_DNA"/>
</dbReference>
<dbReference type="AlphaFoldDB" id="A0A510L9E4"/>